<dbReference type="SUPFAM" id="SSF56349">
    <property type="entry name" value="DNA breaking-rejoining enzymes"/>
    <property type="match status" value="1"/>
</dbReference>
<dbReference type="AlphaFoldDB" id="A0A5C7FYF5"/>
<accession>A0A5C7FYF5</accession>
<dbReference type="OrthoDB" id="9801717at2"/>
<dbReference type="GO" id="GO:0015074">
    <property type="term" value="P:DNA integration"/>
    <property type="evidence" value="ECO:0007669"/>
    <property type="project" value="InterPro"/>
</dbReference>
<name>A0A5C7FYF5_9BACT</name>
<comment type="caution">
    <text evidence="3">The sequence shown here is derived from an EMBL/GenBank/DDBJ whole genome shotgun (WGS) entry which is preliminary data.</text>
</comment>
<dbReference type="InterPro" id="IPR013762">
    <property type="entry name" value="Integrase-like_cat_sf"/>
</dbReference>
<sequence>MTHPVLEAGTSLRHIQELLGNSSSRTTEIYTHVSNEEKSRVTSPLDRLPDLN</sequence>
<keyword evidence="4" id="KW-1185">Reference proteome</keyword>
<dbReference type="Proteomes" id="UP000321907">
    <property type="component" value="Unassembled WGS sequence"/>
</dbReference>
<evidence type="ECO:0000256" key="1">
    <source>
        <dbReference type="ARBA" id="ARBA00023172"/>
    </source>
</evidence>
<feature type="region of interest" description="Disordered" evidence="2">
    <location>
        <begin position="31"/>
        <end position="52"/>
    </location>
</feature>
<proteinExistence type="predicted"/>
<dbReference type="InterPro" id="IPR011010">
    <property type="entry name" value="DNA_brk_join_enz"/>
</dbReference>
<evidence type="ECO:0000313" key="3">
    <source>
        <dbReference type="EMBL" id="TXF90661.1"/>
    </source>
</evidence>
<reference evidence="3 4" key="1">
    <citation type="submission" date="2019-08" db="EMBL/GenBank/DDBJ databases">
        <title>Lewinella sp. strain SSH13 Genome sequencing and assembly.</title>
        <authorList>
            <person name="Kim I."/>
        </authorList>
    </citation>
    <scope>NUCLEOTIDE SEQUENCE [LARGE SCALE GENOMIC DNA]</scope>
    <source>
        <strain evidence="3 4">SSH13</strain>
    </source>
</reference>
<dbReference type="GO" id="GO:0006310">
    <property type="term" value="P:DNA recombination"/>
    <property type="evidence" value="ECO:0007669"/>
    <property type="project" value="UniProtKB-KW"/>
</dbReference>
<organism evidence="3 4">
    <name type="scientific">Neolewinella aurantiaca</name>
    <dbReference type="NCBI Taxonomy" id="2602767"/>
    <lineage>
        <taxon>Bacteria</taxon>
        <taxon>Pseudomonadati</taxon>
        <taxon>Bacteroidota</taxon>
        <taxon>Saprospiria</taxon>
        <taxon>Saprospirales</taxon>
        <taxon>Lewinellaceae</taxon>
        <taxon>Neolewinella</taxon>
    </lineage>
</organism>
<dbReference type="GO" id="GO:0003677">
    <property type="term" value="F:DNA binding"/>
    <property type="evidence" value="ECO:0007669"/>
    <property type="project" value="InterPro"/>
</dbReference>
<evidence type="ECO:0000256" key="2">
    <source>
        <dbReference type="SAM" id="MobiDB-lite"/>
    </source>
</evidence>
<protein>
    <submittedName>
        <fullName evidence="3">Tyrosine-type recombinase/integrase</fullName>
    </submittedName>
</protein>
<gene>
    <name evidence="3" type="ORF">FUA23_05295</name>
</gene>
<dbReference type="EMBL" id="VOXD01000006">
    <property type="protein sequence ID" value="TXF90661.1"/>
    <property type="molecule type" value="Genomic_DNA"/>
</dbReference>
<dbReference type="Gene3D" id="1.10.443.10">
    <property type="entry name" value="Intergrase catalytic core"/>
    <property type="match status" value="1"/>
</dbReference>
<keyword evidence="1" id="KW-0233">DNA recombination</keyword>
<evidence type="ECO:0000313" key="4">
    <source>
        <dbReference type="Proteomes" id="UP000321907"/>
    </source>
</evidence>